<dbReference type="EMBL" id="BAABIM010000005">
    <property type="protein sequence ID" value="GAA4697986.1"/>
    <property type="molecule type" value="Genomic_DNA"/>
</dbReference>
<feature type="region of interest" description="Disordered" evidence="4">
    <location>
        <begin position="219"/>
        <end position="268"/>
    </location>
</feature>
<reference evidence="7" key="1">
    <citation type="journal article" date="2019" name="Int. J. Syst. Evol. Microbiol.">
        <title>The Global Catalogue of Microorganisms (GCM) 10K type strain sequencing project: providing services to taxonomists for standard genome sequencing and annotation.</title>
        <authorList>
            <consortium name="The Broad Institute Genomics Platform"/>
            <consortium name="The Broad Institute Genome Sequencing Center for Infectious Disease"/>
            <person name="Wu L."/>
            <person name="Ma J."/>
        </authorList>
    </citation>
    <scope>NUCLEOTIDE SEQUENCE [LARGE SCALE GENOMIC DNA]</scope>
    <source>
        <strain evidence="7">JCM 18127</strain>
    </source>
</reference>
<keyword evidence="7" id="KW-1185">Reference proteome</keyword>
<dbReference type="InterPro" id="IPR013762">
    <property type="entry name" value="Integrase-like_cat_sf"/>
</dbReference>
<gene>
    <name evidence="6" type="ORF">GCM10023226_40610</name>
</gene>
<evidence type="ECO:0000256" key="3">
    <source>
        <dbReference type="PROSITE-ProRule" id="PRU01248"/>
    </source>
</evidence>
<dbReference type="InterPro" id="IPR058717">
    <property type="entry name" value="Phage_L5_Integrase_N"/>
</dbReference>
<evidence type="ECO:0000256" key="1">
    <source>
        <dbReference type="ARBA" id="ARBA00023125"/>
    </source>
</evidence>
<evidence type="ECO:0000256" key="2">
    <source>
        <dbReference type="ARBA" id="ARBA00023172"/>
    </source>
</evidence>
<dbReference type="Gene3D" id="1.10.150.130">
    <property type="match status" value="1"/>
</dbReference>
<feature type="domain" description="Core-binding (CB)" evidence="5">
    <location>
        <begin position="58"/>
        <end position="138"/>
    </location>
</feature>
<dbReference type="SUPFAM" id="SSF56349">
    <property type="entry name" value="DNA breaking-rejoining enzymes"/>
    <property type="match status" value="1"/>
</dbReference>
<dbReference type="RefSeq" id="WP_345271728.1">
    <property type="nucleotide sequence ID" value="NZ_BAABIM010000005.1"/>
</dbReference>
<evidence type="ECO:0000259" key="5">
    <source>
        <dbReference type="PROSITE" id="PS51900"/>
    </source>
</evidence>
<dbReference type="PROSITE" id="PS51900">
    <property type="entry name" value="CB"/>
    <property type="match status" value="1"/>
</dbReference>
<name>A0ABP8WZP8_9ACTN</name>
<keyword evidence="1 3" id="KW-0238">DNA-binding</keyword>
<evidence type="ECO:0000313" key="6">
    <source>
        <dbReference type="EMBL" id="GAA4697986.1"/>
    </source>
</evidence>
<sequence length="268" mass="29462">MASIKKRPDGRWRARYRDAAGKEHARHFERKVDGQRWLDQVTASVVRGDYVDPRAGKVTLETYAGQWQAVQVSSEGTARIVDNALRLHILPELGATPLSAIRPTMVQGLVKKLEAKGLSPGTIHGIHHVLTQVCAAAVDDRLISAMPCRRITLPQLDAAPVVPPTIEHVEAFRDALPERYRALAVLVAGAGPRVGEALGLDVEHVEFLRRSVCRSSGSAARTAPWARPSRGSRAGWCRSGQSSSRRWRPTWRPTRATGHCSPTSWASR</sequence>
<organism evidence="6 7">
    <name type="scientific">Nocardioides nanhaiensis</name>
    <dbReference type="NCBI Taxonomy" id="1476871"/>
    <lineage>
        <taxon>Bacteria</taxon>
        <taxon>Bacillati</taxon>
        <taxon>Actinomycetota</taxon>
        <taxon>Actinomycetes</taxon>
        <taxon>Propionibacteriales</taxon>
        <taxon>Nocardioidaceae</taxon>
        <taxon>Nocardioides</taxon>
    </lineage>
</organism>
<dbReference type="InterPro" id="IPR011010">
    <property type="entry name" value="DNA_brk_join_enz"/>
</dbReference>
<dbReference type="Proteomes" id="UP001500621">
    <property type="component" value="Unassembled WGS sequence"/>
</dbReference>
<dbReference type="Gene3D" id="1.10.443.10">
    <property type="entry name" value="Intergrase catalytic core"/>
    <property type="match status" value="1"/>
</dbReference>
<proteinExistence type="predicted"/>
<accession>A0ABP8WZP8</accession>
<protein>
    <recommendedName>
        <fullName evidence="5">Core-binding (CB) domain-containing protein</fullName>
    </recommendedName>
</protein>
<keyword evidence="2" id="KW-0233">DNA recombination</keyword>
<evidence type="ECO:0000256" key="4">
    <source>
        <dbReference type="SAM" id="MobiDB-lite"/>
    </source>
</evidence>
<dbReference type="InterPro" id="IPR044068">
    <property type="entry name" value="CB"/>
</dbReference>
<evidence type="ECO:0000313" key="7">
    <source>
        <dbReference type="Proteomes" id="UP001500621"/>
    </source>
</evidence>
<dbReference type="Pfam" id="PF26003">
    <property type="entry name" value="Integrase_N_phage"/>
    <property type="match status" value="1"/>
</dbReference>
<comment type="caution">
    <text evidence="6">The sequence shown here is derived from an EMBL/GenBank/DDBJ whole genome shotgun (WGS) entry which is preliminary data.</text>
</comment>
<dbReference type="InterPro" id="IPR010998">
    <property type="entry name" value="Integrase_recombinase_N"/>
</dbReference>